<comment type="caution">
    <text evidence="1">The sequence shown here is derived from an EMBL/GenBank/DDBJ whole genome shotgun (WGS) entry which is preliminary data.</text>
</comment>
<evidence type="ECO:0000313" key="2">
    <source>
        <dbReference type="Proteomes" id="UP000741282"/>
    </source>
</evidence>
<proteinExistence type="predicted"/>
<accession>A0A955KX00</accession>
<sequence>MKEKRELTVDEAISLLPDRNMVHVFVNSGMNALVGADHSLKSIIEKIKDAESLQLGGAMTISMGHGLAIFPKGAKYQSDLYFVETDKEALDKLDK</sequence>
<reference evidence="1" key="1">
    <citation type="submission" date="2020-04" db="EMBL/GenBank/DDBJ databases">
        <authorList>
            <person name="Zhang T."/>
        </authorList>
    </citation>
    <scope>NUCLEOTIDE SEQUENCE</scope>
    <source>
        <strain evidence="1">HKST-UBA17</strain>
    </source>
</reference>
<evidence type="ECO:0000313" key="1">
    <source>
        <dbReference type="EMBL" id="MCA9377252.1"/>
    </source>
</evidence>
<reference evidence="1" key="2">
    <citation type="journal article" date="2021" name="Microbiome">
        <title>Successional dynamics and alternative stable states in a saline activated sludge microbial community over 9 years.</title>
        <authorList>
            <person name="Wang Y."/>
            <person name="Ye J."/>
            <person name="Ju F."/>
            <person name="Liu L."/>
            <person name="Boyd J.A."/>
            <person name="Deng Y."/>
            <person name="Parks D.H."/>
            <person name="Jiang X."/>
            <person name="Yin X."/>
            <person name="Woodcroft B.J."/>
            <person name="Tyson G.W."/>
            <person name="Hugenholtz P."/>
            <person name="Polz M.F."/>
            <person name="Zhang T."/>
        </authorList>
    </citation>
    <scope>NUCLEOTIDE SEQUENCE</scope>
    <source>
        <strain evidence="1">HKST-UBA17</strain>
    </source>
</reference>
<name>A0A955KX00_9BACT</name>
<dbReference type="Proteomes" id="UP000741282">
    <property type="component" value="Unassembled WGS sequence"/>
</dbReference>
<gene>
    <name evidence="1" type="ORF">KC685_05030</name>
</gene>
<dbReference type="EMBL" id="JAGQLN010000035">
    <property type="protein sequence ID" value="MCA9377252.1"/>
    <property type="molecule type" value="Genomic_DNA"/>
</dbReference>
<dbReference type="AlphaFoldDB" id="A0A955KX00"/>
<organism evidence="1 2">
    <name type="scientific">Candidatus Dojkabacteria bacterium</name>
    <dbReference type="NCBI Taxonomy" id="2099670"/>
    <lineage>
        <taxon>Bacteria</taxon>
        <taxon>Candidatus Dojkabacteria</taxon>
    </lineage>
</organism>
<protein>
    <submittedName>
        <fullName evidence="1">Uncharacterized protein</fullName>
    </submittedName>
</protein>